<dbReference type="STRING" id="431595.K3WV25"/>
<evidence type="ECO:0000313" key="8">
    <source>
        <dbReference type="EnsemblProtists" id="PYU1_T008822"/>
    </source>
</evidence>
<dbReference type="EnsemblProtists" id="PYU1_T008822">
    <property type="protein sequence ID" value="PYU1_T008822"/>
    <property type="gene ID" value="PYU1_G008804"/>
</dbReference>
<feature type="domain" description="C2H2-type" evidence="7">
    <location>
        <begin position="148"/>
        <end position="177"/>
    </location>
</feature>
<dbReference type="GO" id="GO:0000978">
    <property type="term" value="F:RNA polymerase II cis-regulatory region sequence-specific DNA binding"/>
    <property type="evidence" value="ECO:0007669"/>
    <property type="project" value="TreeGrafter"/>
</dbReference>
<dbReference type="GO" id="GO:0008270">
    <property type="term" value="F:zinc ion binding"/>
    <property type="evidence" value="ECO:0007669"/>
    <property type="project" value="UniProtKB-KW"/>
</dbReference>
<evidence type="ECO:0000256" key="3">
    <source>
        <dbReference type="ARBA" id="ARBA00022771"/>
    </source>
</evidence>
<dbReference type="Pfam" id="PF00096">
    <property type="entry name" value="zf-C2H2"/>
    <property type="match status" value="2"/>
</dbReference>
<feature type="domain" description="C2H2-type" evidence="7">
    <location>
        <begin position="88"/>
        <end position="117"/>
    </location>
</feature>
<protein>
    <recommendedName>
        <fullName evidence="7">C2H2-type domain-containing protein</fullName>
    </recommendedName>
</protein>
<feature type="region of interest" description="Disordered" evidence="6">
    <location>
        <begin position="192"/>
        <end position="232"/>
    </location>
</feature>
<dbReference type="InterPro" id="IPR013087">
    <property type="entry name" value="Znf_C2H2_type"/>
</dbReference>
<dbReference type="PANTHER" id="PTHR14003:SF19">
    <property type="entry name" value="YY2 TRANSCRIPTION FACTOR"/>
    <property type="match status" value="1"/>
</dbReference>
<dbReference type="Proteomes" id="UP000019132">
    <property type="component" value="Unassembled WGS sequence"/>
</dbReference>
<evidence type="ECO:0000259" key="7">
    <source>
        <dbReference type="PROSITE" id="PS50157"/>
    </source>
</evidence>
<reference evidence="9" key="2">
    <citation type="submission" date="2010-04" db="EMBL/GenBank/DDBJ databases">
        <authorList>
            <person name="Buell R."/>
            <person name="Hamilton J."/>
            <person name="Hostetler J."/>
        </authorList>
    </citation>
    <scope>NUCLEOTIDE SEQUENCE [LARGE SCALE GENOMIC DNA]</scope>
    <source>
        <strain evidence="9">DAOM:BR144</strain>
    </source>
</reference>
<dbReference type="HOGENOM" id="CLU_057431_2_2_1"/>
<dbReference type="EMBL" id="GL376558">
    <property type="status" value="NOT_ANNOTATED_CDS"/>
    <property type="molecule type" value="Genomic_DNA"/>
</dbReference>
<dbReference type="AlphaFoldDB" id="K3WV25"/>
<evidence type="ECO:0000256" key="1">
    <source>
        <dbReference type="ARBA" id="ARBA00022723"/>
    </source>
</evidence>
<keyword evidence="3 5" id="KW-0863">Zinc-finger</keyword>
<evidence type="ECO:0000256" key="4">
    <source>
        <dbReference type="ARBA" id="ARBA00022833"/>
    </source>
</evidence>
<feature type="domain" description="C2H2-type" evidence="7">
    <location>
        <begin position="118"/>
        <end position="144"/>
    </location>
</feature>
<dbReference type="PROSITE" id="PS00028">
    <property type="entry name" value="ZINC_FINGER_C2H2_1"/>
    <property type="match status" value="2"/>
</dbReference>
<name>K3WV25_GLOUD</name>
<accession>K3WV25</accession>
<dbReference type="InParanoid" id="K3WV25"/>
<evidence type="ECO:0000313" key="9">
    <source>
        <dbReference type="Proteomes" id="UP000019132"/>
    </source>
</evidence>
<evidence type="ECO:0000256" key="6">
    <source>
        <dbReference type="SAM" id="MobiDB-lite"/>
    </source>
</evidence>
<dbReference type="VEuPathDB" id="FungiDB:PYU1_G008804"/>
<evidence type="ECO:0000256" key="2">
    <source>
        <dbReference type="ARBA" id="ARBA00022737"/>
    </source>
</evidence>
<dbReference type="GO" id="GO:0005667">
    <property type="term" value="C:transcription regulator complex"/>
    <property type="evidence" value="ECO:0007669"/>
    <property type="project" value="TreeGrafter"/>
</dbReference>
<reference evidence="8" key="3">
    <citation type="submission" date="2015-02" db="UniProtKB">
        <authorList>
            <consortium name="EnsemblProtists"/>
        </authorList>
    </citation>
    <scope>IDENTIFICATION</scope>
    <source>
        <strain evidence="8">DAOM BR144</strain>
    </source>
</reference>
<dbReference type="PANTHER" id="PTHR14003">
    <property type="entry name" value="TRANSCRIPTIONAL REPRESSOR PROTEIN YY"/>
    <property type="match status" value="1"/>
</dbReference>
<dbReference type="GO" id="GO:0000785">
    <property type="term" value="C:chromatin"/>
    <property type="evidence" value="ECO:0007669"/>
    <property type="project" value="TreeGrafter"/>
</dbReference>
<proteinExistence type="predicted"/>
<dbReference type="eggNOG" id="KOG1721">
    <property type="taxonomic scope" value="Eukaryota"/>
</dbReference>
<dbReference type="GO" id="GO:0031519">
    <property type="term" value="C:PcG protein complex"/>
    <property type="evidence" value="ECO:0007669"/>
    <property type="project" value="TreeGrafter"/>
</dbReference>
<feature type="compositionally biased region" description="Basic and acidic residues" evidence="6">
    <location>
        <begin position="202"/>
        <end position="215"/>
    </location>
</feature>
<organism evidence="8 9">
    <name type="scientific">Globisporangium ultimum (strain ATCC 200006 / CBS 805.95 / DAOM BR144)</name>
    <name type="common">Pythium ultimum</name>
    <dbReference type="NCBI Taxonomy" id="431595"/>
    <lineage>
        <taxon>Eukaryota</taxon>
        <taxon>Sar</taxon>
        <taxon>Stramenopiles</taxon>
        <taxon>Oomycota</taxon>
        <taxon>Peronosporomycetes</taxon>
        <taxon>Pythiales</taxon>
        <taxon>Pythiaceae</taxon>
        <taxon>Globisporangium</taxon>
    </lineage>
</organism>
<dbReference type="PROSITE" id="PS50157">
    <property type="entry name" value="ZINC_FINGER_C2H2_2"/>
    <property type="match status" value="3"/>
</dbReference>
<dbReference type="SUPFAM" id="SSF57667">
    <property type="entry name" value="beta-beta-alpha zinc fingers"/>
    <property type="match status" value="2"/>
</dbReference>
<keyword evidence="2" id="KW-0677">Repeat</keyword>
<dbReference type="FunFam" id="3.30.160.60:FF:001932">
    <property type="entry name" value="Zinc finger protein 76"/>
    <property type="match status" value="2"/>
</dbReference>
<keyword evidence="4" id="KW-0862">Zinc</keyword>
<keyword evidence="9" id="KW-1185">Reference proteome</keyword>
<dbReference type="SMART" id="SM00355">
    <property type="entry name" value="ZnF_C2H2"/>
    <property type="match status" value="3"/>
</dbReference>
<evidence type="ECO:0000256" key="5">
    <source>
        <dbReference type="PROSITE-ProRule" id="PRU00042"/>
    </source>
</evidence>
<keyword evidence="1" id="KW-0479">Metal-binding</keyword>
<dbReference type="Gene3D" id="3.30.160.60">
    <property type="entry name" value="Classic Zinc Finger"/>
    <property type="match status" value="3"/>
</dbReference>
<dbReference type="InterPro" id="IPR036236">
    <property type="entry name" value="Znf_C2H2_sf"/>
</dbReference>
<dbReference type="GO" id="GO:0000981">
    <property type="term" value="F:DNA-binding transcription factor activity, RNA polymerase II-specific"/>
    <property type="evidence" value="ECO:0007669"/>
    <property type="project" value="TreeGrafter"/>
</dbReference>
<reference evidence="9" key="1">
    <citation type="journal article" date="2010" name="Genome Biol.">
        <title>Genome sequence of the necrotrophic plant pathogen Pythium ultimum reveals original pathogenicity mechanisms and effector repertoire.</title>
        <authorList>
            <person name="Levesque C.A."/>
            <person name="Brouwer H."/>
            <person name="Cano L."/>
            <person name="Hamilton J.P."/>
            <person name="Holt C."/>
            <person name="Huitema E."/>
            <person name="Raffaele S."/>
            <person name="Robideau G.P."/>
            <person name="Thines M."/>
            <person name="Win J."/>
            <person name="Zerillo M.M."/>
            <person name="Beakes G.W."/>
            <person name="Boore J.L."/>
            <person name="Busam D."/>
            <person name="Dumas B."/>
            <person name="Ferriera S."/>
            <person name="Fuerstenberg S.I."/>
            <person name="Gachon C.M."/>
            <person name="Gaulin E."/>
            <person name="Govers F."/>
            <person name="Grenville-Briggs L."/>
            <person name="Horner N."/>
            <person name="Hostetler J."/>
            <person name="Jiang R.H."/>
            <person name="Johnson J."/>
            <person name="Krajaejun T."/>
            <person name="Lin H."/>
            <person name="Meijer H.J."/>
            <person name="Moore B."/>
            <person name="Morris P."/>
            <person name="Phuntmart V."/>
            <person name="Puiu D."/>
            <person name="Shetty J."/>
            <person name="Stajich J.E."/>
            <person name="Tripathy S."/>
            <person name="Wawra S."/>
            <person name="van West P."/>
            <person name="Whitty B.R."/>
            <person name="Coutinho P.M."/>
            <person name="Henrissat B."/>
            <person name="Martin F."/>
            <person name="Thomas P.D."/>
            <person name="Tyler B.M."/>
            <person name="De Vries R.P."/>
            <person name="Kamoun S."/>
            <person name="Yandell M."/>
            <person name="Tisserat N."/>
            <person name="Buell C.R."/>
        </authorList>
    </citation>
    <scope>NUCLEOTIDE SEQUENCE</scope>
    <source>
        <strain evidence="9">DAOM:BR144</strain>
    </source>
</reference>
<sequence length="298" mass="33046">MLAMHHGPSPSDAHHAKLAMLGSSSPIMMTSASPSSSSSQQQQPMLRNLRTMLEQPAMLDRELLQHYAYLRYGDGSGHNTDKNGRKQHVCPVRSCGRRFSTPGNLSRHKRLHGPVKPLKCPVAGCICAFRSENKLEKHMKFHLGIPVHVCPVPACGKTFSTAGNLNRHIKGHHPDVDTSEFKSYSTAGSSCDEYESSVGGDEVMRERKEEAESEQRFAASQLPPPQQRQDADAPELDALVAILDQDMDDQDELMGAPEAAHESMLELLLLDKPERKYSILDDMIRFHIDQIEDTASAL</sequence>